<proteinExistence type="predicted"/>
<keyword evidence="1" id="KW-0808">Transferase</keyword>
<reference evidence="5" key="1">
    <citation type="submission" date="2017-09" db="EMBL/GenBank/DDBJ databases">
        <title>Depth-based differentiation of microbial function through sediment-hosted aquifers and enrichment of novel symbionts in the deep terrestrial subsurface.</title>
        <authorList>
            <person name="Probst A.J."/>
            <person name="Ladd B."/>
            <person name="Jarett J.K."/>
            <person name="Geller-Mcgrath D.E."/>
            <person name="Sieber C.M.K."/>
            <person name="Emerson J.B."/>
            <person name="Anantharaman K."/>
            <person name="Thomas B.C."/>
            <person name="Malmstrom R."/>
            <person name="Stieglmeier M."/>
            <person name="Klingl A."/>
            <person name="Woyke T."/>
            <person name="Ryan C.M."/>
            <person name="Banfield J.F."/>
        </authorList>
    </citation>
    <scope>NUCLEOTIDE SEQUENCE [LARGE SCALE GENOMIC DNA]</scope>
</reference>
<name>A0A2M7AWH0_9BACT</name>
<dbReference type="InterPro" id="IPR048510">
    <property type="entry name" value="WsaF_N"/>
</dbReference>
<dbReference type="PANTHER" id="PTHR46401:SF2">
    <property type="entry name" value="GLYCOSYLTRANSFERASE WBBK-RELATED"/>
    <property type="match status" value="1"/>
</dbReference>
<evidence type="ECO:0000256" key="1">
    <source>
        <dbReference type="ARBA" id="ARBA00022679"/>
    </source>
</evidence>
<dbReference type="GO" id="GO:0016757">
    <property type="term" value="F:glycosyltransferase activity"/>
    <property type="evidence" value="ECO:0007669"/>
    <property type="project" value="TreeGrafter"/>
</dbReference>
<dbReference type="GO" id="GO:0030247">
    <property type="term" value="F:polysaccharide binding"/>
    <property type="evidence" value="ECO:0007669"/>
    <property type="project" value="InterPro"/>
</dbReference>
<feature type="domain" description="WsaF N-terminal" evidence="2">
    <location>
        <begin position="175"/>
        <end position="236"/>
    </location>
</feature>
<feature type="domain" description="WsaF C-terminal" evidence="3">
    <location>
        <begin position="282"/>
        <end position="405"/>
    </location>
</feature>
<dbReference type="SUPFAM" id="SSF53756">
    <property type="entry name" value="UDP-Glycosyltransferase/glycogen phosphorylase"/>
    <property type="match status" value="1"/>
</dbReference>
<dbReference type="PANTHER" id="PTHR46401">
    <property type="entry name" value="GLYCOSYLTRANSFERASE WBBK-RELATED"/>
    <property type="match status" value="1"/>
</dbReference>
<evidence type="ECO:0000259" key="2">
    <source>
        <dbReference type="Pfam" id="PF21374"/>
    </source>
</evidence>
<evidence type="ECO:0000259" key="3">
    <source>
        <dbReference type="Pfam" id="PF22772"/>
    </source>
</evidence>
<dbReference type="CDD" id="cd03801">
    <property type="entry name" value="GT4_PimA-like"/>
    <property type="match status" value="1"/>
</dbReference>
<sequence>MTQLIKKSIKVFRQEGIFGFAKKVHHWFWFRWQVIRGKAQPIQSAFYYNYITDMTRDPRRDPRIKSEDDNEWMLKRVQHPNGHLRHDEASGKSSEQPLVSLGVSSELTINWVIPDMSKGSGGHMTIFRMVKYLQSFGHQNRVYIFGGCRQRTDKELKEFVDENFIQTGAEFFTTLDEIKDCDVLIATSWQTAYPVKATQNCRRKFYFVQDFEPWFYPMGAEYKFAENTYKFGFNHITAGPWLTKILRENYQAEADYFDLAYDHKIYHSNYQERERKDSRAIIAFYARPVTPRRAFELGVQAFRELNRRGVDFEVWLFGWENGGFEAKFKCRNLGVLDQKNLAYIYNNVDLGVVFSTTNYSLLPQELMACSCPVLDLKGLTTEAIFQDNENIFLAEPDPIKIADKIEFILTNKDIRDKVVKRAEQYVQQFSWEKSARKVESVLLNNLQGVIE</sequence>
<dbReference type="Gene3D" id="3.40.50.11090">
    <property type="match status" value="1"/>
</dbReference>
<dbReference type="GO" id="GO:0009103">
    <property type="term" value="P:lipopolysaccharide biosynthetic process"/>
    <property type="evidence" value="ECO:0007669"/>
    <property type="project" value="TreeGrafter"/>
</dbReference>
<dbReference type="AlphaFoldDB" id="A0A2M7AWH0"/>
<evidence type="ECO:0000313" key="4">
    <source>
        <dbReference type="EMBL" id="PIU74962.1"/>
    </source>
</evidence>
<dbReference type="InterPro" id="IPR055050">
    <property type="entry name" value="WsaF_C"/>
</dbReference>
<organism evidence="4 5">
    <name type="scientific">Candidatus Portnoybacteria bacterium CG06_land_8_20_14_3_00_39_12</name>
    <dbReference type="NCBI Taxonomy" id="1974809"/>
    <lineage>
        <taxon>Bacteria</taxon>
        <taxon>Candidatus Portnoyibacteriota</taxon>
    </lineage>
</organism>
<dbReference type="Pfam" id="PF21374">
    <property type="entry name" value="WsaF_N"/>
    <property type="match status" value="1"/>
</dbReference>
<dbReference type="Pfam" id="PF22772">
    <property type="entry name" value="WsaF_C"/>
    <property type="match status" value="1"/>
</dbReference>
<protein>
    <recommendedName>
        <fullName evidence="6">Glycosyl transferase family 1 domain-containing protein</fullName>
    </recommendedName>
</protein>
<evidence type="ECO:0000313" key="5">
    <source>
        <dbReference type="Proteomes" id="UP000228775"/>
    </source>
</evidence>
<dbReference type="EMBL" id="PEVY01000069">
    <property type="protein sequence ID" value="PIU74962.1"/>
    <property type="molecule type" value="Genomic_DNA"/>
</dbReference>
<evidence type="ECO:0008006" key="6">
    <source>
        <dbReference type="Google" id="ProtNLM"/>
    </source>
</evidence>
<dbReference type="Gene3D" id="3.40.50.2000">
    <property type="entry name" value="Glycogen Phosphorylase B"/>
    <property type="match status" value="1"/>
</dbReference>
<gene>
    <name evidence="4" type="ORF">COS76_03335</name>
</gene>
<comment type="caution">
    <text evidence="4">The sequence shown here is derived from an EMBL/GenBank/DDBJ whole genome shotgun (WGS) entry which is preliminary data.</text>
</comment>
<dbReference type="Proteomes" id="UP000228775">
    <property type="component" value="Unassembled WGS sequence"/>
</dbReference>
<accession>A0A2M7AWH0</accession>